<feature type="compositionally biased region" description="Basic and acidic residues" evidence="1">
    <location>
        <begin position="20"/>
        <end position="32"/>
    </location>
</feature>
<evidence type="ECO:0000313" key="3">
    <source>
        <dbReference type="Proteomes" id="UP000094296"/>
    </source>
</evidence>
<reference evidence="2 3" key="1">
    <citation type="submission" date="2016-09" db="EMBL/GenBank/DDBJ databases">
        <title>Draft genome sequence for the type strain of Desulfuribacillus alkaliarsenatis AHT28, an obligately anaerobic, sulfidogenic bacterium isolated from Russian soda lake sediments.</title>
        <authorList>
            <person name="Abin C.A."/>
            <person name="Hollibaugh J.T."/>
        </authorList>
    </citation>
    <scope>NUCLEOTIDE SEQUENCE [LARGE SCALE GENOMIC DNA]</scope>
    <source>
        <strain evidence="2 3">AHT28</strain>
    </source>
</reference>
<dbReference type="RefSeq" id="WP_069643200.1">
    <property type="nucleotide sequence ID" value="NZ_MIJE01000022.1"/>
</dbReference>
<dbReference type="OrthoDB" id="9966218at2"/>
<gene>
    <name evidence="2" type="ORF">BHF68_06040</name>
</gene>
<keyword evidence="3" id="KW-1185">Reference proteome</keyword>
<comment type="caution">
    <text evidence="2">The sequence shown here is derived from an EMBL/GenBank/DDBJ whole genome shotgun (WGS) entry which is preliminary data.</text>
</comment>
<accession>A0A1E5G2I6</accession>
<evidence type="ECO:0000256" key="1">
    <source>
        <dbReference type="SAM" id="MobiDB-lite"/>
    </source>
</evidence>
<protein>
    <submittedName>
        <fullName evidence="2">Uncharacterized protein</fullName>
    </submittedName>
</protein>
<name>A0A1E5G2I6_9FIRM</name>
<feature type="region of interest" description="Disordered" evidence="1">
    <location>
        <begin position="1"/>
        <end position="33"/>
    </location>
</feature>
<dbReference type="EMBL" id="MIJE01000022">
    <property type="protein sequence ID" value="OEF97154.1"/>
    <property type="molecule type" value="Genomic_DNA"/>
</dbReference>
<dbReference type="STRING" id="766136.BHF68_06040"/>
<sequence length="201" mass="23222">MSSISNHLVSSTQQNYPTIARKERYEKNKAENQDNFQDVLNQKRQSAKAEQTNSIDSAKYKINSDEALKIEEAASNQSTLSKIIFPPESAPEEVKEAFDNLSDLEKRMLISRARILFLIESGAYRSILETGRPKSELFAIETFNNYFNQEDFSYIELVDKMIDLVEFSKPYNTYEVYKNSMTLLEKFKHGILQAHNAREAQ</sequence>
<feature type="compositionally biased region" description="Polar residues" evidence="1">
    <location>
        <begin position="1"/>
        <end position="17"/>
    </location>
</feature>
<proteinExistence type="predicted"/>
<evidence type="ECO:0000313" key="2">
    <source>
        <dbReference type="EMBL" id="OEF97154.1"/>
    </source>
</evidence>
<organism evidence="2 3">
    <name type="scientific">Desulfuribacillus alkaliarsenatis</name>
    <dbReference type="NCBI Taxonomy" id="766136"/>
    <lineage>
        <taxon>Bacteria</taxon>
        <taxon>Bacillati</taxon>
        <taxon>Bacillota</taxon>
        <taxon>Desulfuribacillia</taxon>
        <taxon>Desulfuribacillales</taxon>
        <taxon>Desulfuribacillaceae</taxon>
        <taxon>Desulfuribacillus</taxon>
    </lineage>
</organism>
<dbReference type="Proteomes" id="UP000094296">
    <property type="component" value="Unassembled WGS sequence"/>
</dbReference>
<dbReference type="AlphaFoldDB" id="A0A1E5G2I6"/>